<dbReference type="PANTHER" id="PTHR39583:SF2">
    <property type="entry name" value="TYPE II SECRETION SYSTEM PROTEIN J"/>
    <property type="match status" value="1"/>
</dbReference>
<dbReference type="AlphaFoldDB" id="A0A975UAI3"/>
<protein>
    <submittedName>
        <fullName evidence="7">Type II secretion system minor pseudopilin GspJ</fullName>
    </submittedName>
</protein>
<feature type="transmembrane region" description="Helical" evidence="6">
    <location>
        <begin position="20"/>
        <end position="41"/>
    </location>
</feature>
<dbReference type="GO" id="GO:0015627">
    <property type="term" value="C:type II protein secretion system complex"/>
    <property type="evidence" value="ECO:0007669"/>
    <property type="project" value="InterPro"/>
</dbReference>
<proteinExistence type="predicted"/>
<dbReference type="NCBIfam" id="TIGR02532">
    <property type="entry name" value="IV_pilin_GFxxxE"/>
    <property type="match status" value="1"/>
</dbReference>
<dbReference type="PROSITE" id="PS00409">
    <property type="entry name" value="PROKAR_NTER_METHYL"/>
    <property type="match status" value="1"/>
</dbReference>
<keyword evidence="5 6" id="KW-0472">Membrane</keyword>
<dbReference type="Proteomes" id="UP000694232">
    <property type="component" value="Chromosome 1"/>
</dbReference>
<reference evidence="7" key="1">
    <citation type="submission" date="2021-06" db="EMBL/GenBank/DDBJ databases">
        <title>Vibrio nov. sp., novel gut bacterium isolated from Yellow Sea oyster.</title>
        <authorList>
            <person name="Muhammad N."/>
            <person name="Nguyen T.H."/>
            <person name="Lee Y.-J."/>
            <person name="Ko J."/>
            <person name="Kim S.-G."/>
        </authorList>
    </citation>
    <scope>NUCLEOTIDE SEQUENCE</scope>
    <source>
        <strain evidence="7">OG9-811</strain>
    </source>
</reference>
<dbReference type="GO" id="GO:0016020">
    <property type="term" value="C:membrane"/>
    <property type="evidence" value="ECO:0007669"/>
    <property type="project" value="UniProtKB-SubCell"/>
</dbReference>
<comment type="subcellular location">
    <subcellularLocation>
        <location evidence="1">Membrane</location>
        <topology evidence="1">Single-pass membrane protein</topology>
    </subcellularLocation>
</comment>
<dbReference type="NCBIfam" id="TIGR01711">
    <property type="entry name" value="gspJ"/>
    <property type="match status" value="1"/>
</dbReference>
<dbReference type="PANTHER" id="PTHR39583">
    <property type="entry name" value="TYPE II SECRETION SYSTEM PROTEIN J-RELATED"/>
    <property type="match status" value="1"/>
</dbReference>
<dbReference type="KEGG" id="vos:KNV97_19670"/>
<dbReference type="InterPro" id="IPR010055">
    <property type="entry name" value="T2SS_protein-GspJ"/>
</dbReference>
<dbReference type="EMBL" id="CP076643">
    <property type="protein sequence ID" value="QXO17541.1"/>
    <property type="molecule type" value="Genomic_DNA"/>
</dbReference>
<dbReference type="InterPro" id="IPR012902">
    <property type="entry name" value="N_methyl_site"/>
</dbReference>
<keyword evidence="2" id="KW-0488">Methylation</keyword>
<dbReference type="InterPro" id="IPR051621">
    <property type="entry name" value="T2SS_protein_J"/>
</dbReference>
<dbReference type="Pfam" id="PF07963">
    <property type="entry name" value="N_methyl"/>
    <property type="match status" value="1"/>
</dbReference>
<evidence type="ECO:0000256" key="3">
    <source>
        <dbReference type="ARBA" id="ARBA00022692"/>
    </source>
</evidence>
<accession>A0A975UAI3</accession>
<keyword evidence="8" id="KW-1185">Reference proteome</keyword>
<dbReference type="GO" id="GO:0015628">
    <property type="term" value="P:protein secretion by the type II secretion system"/>
    <property type="evidence" value="ECO:0007669"/>
    <property type="project" value="InterPro"/>
</dbReference>
<evidence type="ECO:0000313" key="7">
    <source>
        <dbReference type="EMBL" id="QXO17541.1"/>
    </source>
</evidence>
<gene>
    <name evidence="7" type="primary">gspJ</name>
    <name evidence="7" type="ORF">KNV97_19670</name>
</gene>
<name>A0A975UAI3_9VIBR</name>
<evidence type="ECO:0000256" key="5">
    <source>
        <dbReference type="ARBA" id="ARBA00023136"/>
    </source>
</evidence>
<evidence type="ECO:0000256" key="4">
    <source>
        <dbReference type="ARBA" id="ARBA00022989"/>
    </source>
</evidence>
<dbReference type="RefSeq" id="WP_218562618.1">
    <property type="nucleotide sequence ID" value="NZ_CP076643.1"/>
</dbReference>
<evidence type="ECO:0000256" key="1">
    <source>
        <dbReference type="ARBA" id="ARBA00004167"/>
    </source>
</evidence>
<organism evidence="7 8">
    <name type="scientific">Vibrio ostreae</name>
    <dbReference type="NCBI Taxonomy" id="2841925"/>
    <lineage>
        <taxon>Bacteria</taxon>
        <taxon>Pseudomonadati</taxon>
        <taxon>Pseudomonadota</taxon>
        <taxon>Gammaproteobacteria</taxon>
        <taxon>Vibrionales</taxon>
        <taxon>Vibrionaceae</taxon>
        <taxon>Vibrio</taxon>
    </lineage>
</organism>
<evidence type="ECO:0000313" key="8">
    <source>
        <dbReference type="Proteomes" id="UP000694232"/>
    </source>
</evidence>
<sequence length="218" mass="24907">MLQSKYGSLRRVARRRGFTLIEVLVAMAIFASLSLAAYQVLNQVQRSNTLSAEREARLSEVQRAIVMMDADFRQMALRHFRHNGEAPAERMLLWSDYLNDSDSKGVMFIRLGWHNPEQQFPRGEVAKVGYRLKEGVLERLYWRYPDTTVSEPAVVMPVLTQVESWSLRFYAEGGWRDTWESDQALPKAVEVTLTLQDYGQIQRIYLTTGASLGEGGNG</sequence>
<evidence type="ECO:0000256" key="6">
    <source>
        <dbReference type="SAM" id="Phobius"/>
    </source>
</evidence>
<keyword evidence="4 6" id="KW-1133">Transmembrane helix</keyword>
<keyword evidence="3 6" id="KW-0812">Transmembrane</keyword>
<dbReference type="Pfam" id="PF11612">
    <property type="entry name" value="T2SSJ"/>
    <property type="match status" value="1"/>
</dbReference>
<evidence type="ECO:0000256" key="2">
    <source>
        <dbReference type="ARBA" id="ARBA00022481"/>
    </source>
</evidence>